<dbReference type="EMBL" id="JPMX01000028">
    <property type="protein sequence ID" value="KGH47117.1"/>
    <property type="molecule type" value="Genomic_DNA"/>
</dbReference>
<sequence length="252" mass="26164">MPTRTTPWPSGTPCWIDLGTPDSDAARSFYAAVLDWTYRDTGPDSGGYLFCLKDGHEAAGLGPQQDPADPPRWTTYFATDDADATAARVTEAGGTVLAPPMDVGPAGRMAIVADPQGSPFGLWQAGTTTGVQVVNEPGALAWNEAAVDDPAAAQEFYTAVFGFAWEEIPDAGGYSTFATGDRPLGGLGGVVEGLPRGWSNAFSVADTDEAVRAVETGGGKVLMPAEDTPYGRVAVVTDPWGAAFTVMQEPAG</sequence>
<keyword evidence="3" id="KW-1185">Reference proteome</keyword>
<reference evidence="2 3" key="1">
    <citation type="submission" date="2014-07" db="EMBL/GenBank/DDBJ databases">
        <title>Biosystematic studies on Modestobacter strains isolated from extreme hyper-arid desert soil and from historic building.</title>
        <authorList>
            <person name="Bukarasam K."/>
            <person name="Bull A."/>
            <person name="Girard G."/>
            <person name="van Wezel G."/>
            <person name="Goodfellow M."/>
        </authorList>
    </citation>
    <scope>NUCLEOTIDE SEQUENCE [LARGE SCALE GENOMIC DNA]</scope>
    <source>
        <strain evidence="2 3">KNN45-2b</strain>
    </source>
</reference>
<dbReference type="CDD" id="cd07247">
    <property type="entry name" value="SgaA_N_like"/>
    <property type="match status" value="2"/>
</dbReference>
<dbReference type="SUPFAM" id="SSF54593">
    <property type="entry name" value="Glyoxalase/Bleomycin resistance protein/Dihydroxybiphenyl dioxygenase"/>
    <property type="match status" value="2"/>
</dbReference>
<dbReference type="InterPro" id="IPR052164">
    <property type="entry name" value="Anthracycline_SecMetBiosynth"/>
</dbReference>
<dbReference type="Gene3D" id="3.10.180.10">
    <property type="entry name" value="2,3-Dihydroxybiphenyl 1,2-Dioxygenase, domain 1"/>
    <property type="match status" value="2"/>
</dbReference>
<name>A0A098Y9J5_9ACTN</name>
<dbReference type="InterPro" id="IPR037523">
    <property type="entry name" value="VOC_core"/>
</dbReference>
<comment type="caution">
    <text evidence="2">The sequence shown here is derived from an EMBL/GenBank/DDBJ whole genome shotgun (WGS) entry which is preliminary data.</text>
</comment>
<organism evidence="2 3">
    <name type="scientific">Modestobacter caceresii</name>
    <dbReference type="NCBI Taxonomy" id="1522368"/>
    <lineage>
        <taxon>Bacteria</taxon>
        <taxon>Bacillati</taxon>
        <taxon>Actinomycetota</taxon>
        <taxon>Actinomycetes</taxon>
        <taxon>Geodermatophilales</taxon>
        <taxon>Geodermatophilaceae</taxon>
        <taxon>Modestobacter</taxon>
    </lineage>
</organism>
<dbReference type="Pfam" id="PF00903">
    <property type="entry name" value="Glyoxalase"/>
    <property type="match status" value="2"/>
</dbReference>
<gene>
    <name evidence="2" type="ORF">IN07_08540</name>
</gene>
<protein>
    <submittedName>
        <fullName evidence="2">Glyoxalase</fullName>
    </submittedName>
</protein>
<evidence type="ECO:0000313" key="2">
    <source>
        <dbReference type="EMBL" id="KGH47117.1"/>
    </source>
</evidence>
<dbReference type="Proteomes" id="UP000029713">
    <property type="component" value="Unassembled WGS sequence"/>
</dbReference>
<proteinExistence type="predicted"/>
<dbReference type="PROSITE" id="PS51819">
    <property type="entry name" value="VOC"/>
    <property type="match status" value="2"/>
</dbReference>
<feature type="domain" description="VOC" evidence="1">
    <location>
        <begin position="139"/>
        <end position="249"/>
    </location>
</feature>
<dbReference type="AlphaFoldDB" id="A0A098Y9J5"/>
<dbReference type="OrthoDB" id="9793039at2"/>
<evidence type="ECO:0000259" key="1">
    <source>
        <dbReference type="PROSITE" id="PS51819"/>
    </source>
</evidence>
<accession>A0A098Y9J5</accession>
<dbReference type="InterPro" id="IPR004360">
    <property type="entry name" value="Glyas_Fos-R_dOase_dom"/>
</dbReference>
<dbReference type="PANTHER" id="PTHR33993">
    <property type="entry name" value="GLYOXALASE-RELATED"/>
    <property type="match status" value="1"/>
</dbReference>
<dbReference type="InterPro" id="IPR029068">
    <property type="entry name" value="Glyas_Bleomycin-R_OHBP_Dase"/>
</dbReference>
<dbReference type="PANTHER" id="PTHR33993:SF10">
    <property type="entry name" value="CONSERVED PROTEIN"/>
    <property type="match status" value="1"/>
</dbReference>
<dbReference type="RefSeq" id="WP_036335103.1">
    <property type="nucleotide sequence ID" value="NZ_JPMX01000028.1"/>
</dbReference>
<feature type="domain" description="VOC" evidence="1">
    <location>
        <begin position="12"/>
        <end position="125"/>
    </location>
</feature>
<evidence type="ECO:0000313" key="3">
    <source>
        <dbReference type="Proteomes" id="UP000029713"/>
    </source>
</evidence>